<name>A0A0L8VFJ4_9BACT</name>
<dbReference type="EMBL" id="LGIA01000013">
    <property type="protein sequence ID" value="KOH46957.1"/>
    <property type="molecule type" value="Genomic_DNA"/>
</dbReference>
<organism evidence="1 2">
    <name type="scientific">Sunxiuqinia dokdonensis</name>
    <dbReference type="NCBI Taxonomy" id="1409788"/>
    <lineage>
        <taxon>Bacteria</taxon>
        <taxon>Pseudomonadati</taxon>
        <taxon>Bacteroidota</taxon>
        <taxon>Bacteroidia</taxon>
        <taxon>Marinilabiliales</taxon>
        <taxon>Prolixibacteraceae</taxon>
        <taxon>Sunxiuqinia</taxon>
    </lineage>
</organism>
<gene>
    <name evidence="1" type="ORF">NC99_02360</name>
</gene>
<evidence type="ECO:0000313" key="2">
    <source>
        <dbReference type="Proteomes" id="UP000036958"/>
    </source>
</evidence>
<proteinExistence type="predicted"/>
<reference evidence="2" key="1">
    <citation type="submission" date="2015-07" db="EMBL/GenBank/DDBJ databases">
        <title>Genome sequencing of Sunxiuqinia dokdonensis strain SK.</title>
        <authorList>
            <person name="Ahn S."/>
            <person name="Kim B.-C."/>
        </authorList>
    </citation>
    <scope>NUCLEOTIDE SEQUENCE [LARGE SCALE GENOMIC DNA]</scope>
    <source>
        <strain evidence="2">SK</strain>
    </source>
</reference>
<keyword evidence="2" id="KW-1185">Reference proteome</keyword>
<protein>
    <submittedName>
        <fullName evidence="1">Uncharacterized protein</fullName>
    </submittedName>
</protein>
<comment type="caution">
    <text evidence="1">The sequence shown here is derived from an EMBL/GenBank/DDBJ whole genome shotgun (WGS) entry which is preliminary data.</text>
</comment>
<dbReference type="Proteomes" id="UP000036958">
    <property type="component" value="Unassembled WGS sequence"/>
</dbReference>
<sequence length="45" mass="5075">MDYKLKYAGLAGVFVKTWPMNRTSMQINYFFPNSPIPGRAVGCGF</sequence>
<accession>A0A0L8VFJ4</accession>
<evidence type="ECO:0000313" key="1">
    <source>
        <dbReference type="EMBL" id="KOH46957.1"/>
    </source>
</evidence>
<dbReference type="AlphaFoldDB" id="A0A0L8VFJ4"/>